<evidence type="ECO:0000313" key="3">
    <source>
        <dbReference type="EMBL" id="OUO56117.1"/>
    </source>
</evidence>
<sequence>MAILRVTKYGENILRQKLKPVDFKTLEPLLPKLLKDMEETCLAVRGVGLAANQIGLEYRMAVILIPQSAEENAPLTRYVIINPEILSMRGEKLEEEGCLSLPGLWAEVKRATDVTIKYTDEHGQEQVKRARGLLAKAFQHEVDHLDGKLFIDLVDPALKPEVKKAIKKLRKNWD</sequence>
<reference evidence="4" key="1">
    <citation type="submission" date="2017-04" db="EMBL/GenBank/DDBJ databases">
        <title>Function of individual gut microbiota members based on whole genome sequencing of pure cultures obtained from chicken caecum.</title>
        <authorList>
            <person name="Medvecky M."/>
            <person name="Cejkova D."/>
            <person name="Polansky O."/>
            <person name="Karasova D."/>
            <person name="Kubasova T."/>
            <person name="Cizek A."/>
            <person name="Rychlik I."/>
        </authorList>
    </citation>
    <scope>NUCLEOTIDE SEQUENCE [LARGE SCALE GENOMIC DNA]</scope>
    <source>
        <strain evidence="4">An273</strain>
    </source>
</reference>
<accession>A0A1Y4DA33</accession>
<comment type="similarity">
    <text evidence="1 2">Belongs to the polypeptide deformylase family.</text>
</comment>
<dbReference type="CDD" id="cd00487">
    <property type="entry name" value="Pep_deformylase"/>
    <property type="match status" value="1"/>
</dbReference>
<evidence type="ECO:0000313" key="4">
    <source>
        <dbReference type="Proteomes" id="UP000196368"/>
    </source>
</evidence>
<feature type="binding site" evidence="2">
    <location>
        <position position="140"/>
    </location>
    <ligand>
        <name>Fe cation</name>
        <dbReference type="ChEBI" id="CHEBI:24875"/>
    </ligand>
</feature>
<dbReference type="RefSeq" id="WP_087288872.1">
    <property type="nucleotide sequence ID" value="NZ_NFJD01000004.1"/>
</dbReference>
<dbReference type="InterPro" id="IPR023635">
    <property type="entry name" value="Peptide_deformylase"/>
</dbReference>
<protein>
    <recommendedName>
        <fullName evidence="2">Peptide deformylase</fullName>
        <shortName evidence="2">PDF</shortName>
        <ecNumber evidence="2">3.5.1.88</ecNumber>
    </recommendedName>
    <alternativeName>
        <fullName evidence="2">Polypeptide deformylase</fullName>
    </alternativeName>
</protein>
<evidence type="ECO:0000256" key="2">
    <source>
        <dbReference type="HAMAP-Rule" id="MF_00163"/>
    </source>
</evidence>
<dbReference type="AlphaFoldDB" id="A0A1Y4DA33"/>
<keyword evidence="2" id="KW-0479">Metal-binding</keyword>
<dbReference type="EMBL" id="NFJD01000004">
    <property type="protein sequence ID" value="OUO56117.1"/>
    <property type="molecule type" value="Genomic_DNA"/>
</dbReference>
<keyword evidence="2" id="KW-0378">Hydrolase</keyword>
<dbReference type="NCBIfam" id="NF001159">
    <property type="entry name" value="PRK00150.1-3"/>
    <property type="match status" value="1"/>
</dbReference>
<comment type="cofactor">
    <cofactor evidence="2">
        <name>Fe(2+)</name>
        <dbReference type="ChEBI" id="CHEBI:29033"/>
    </cofactor>
    <text evidence="2">Binds 1 Fe(2+) ion.</text>
</comment>
<dbReference type="PANTHER" id="PTHR10458:SF22">
    <property type="entry name" value="PEPTIDE DEFORMYLASE"/>
    <property type="match status" value="1"/>
</dbReference>
<dbReference type="InterPro" id="IPR036821">
    <property type="entry name" value="Peptide_deformylase_sf"/>
</dbReference>
<keyword evidence="4" id="KW-1185">Reference proteome</keyword>
<comment type="caution">
    <text evidence="3">The sequence shown here is derived from an EMBL/GenBank/DDBJ whole genome shotgun (WGS) entry which is preliminary data.</text>
</comment>
<keyword evidence="2" id="KW-0648">Protein biosynthesis</keyword>
<dbReference type="SUPFAM" id="SSF56420">
    <property type="entry name" value="Peptide deformylase"/>
    <property type="match status" value="1"/>
</dbReference>
<evidence type="ECO:0000256" key="1">
    <source>
        <dbReference type="ARBA" id="ARBA00010759"/>
    </source>
</evidence>
<feature type="active site" evidence="2">
    <location>
        <position position="141"/>
    </location>
</feature>
<dbReference type="PRINTS" id="PR01576">
    <property type="entry name" value="PDEFORMYLASE"/>
</dbReference>
<feature type="binding site" evidence="2">
    <location>
        <position position="98"/>
    </location>
    <ligand>
        <name>Fe cation</name>
        <dbReference type="ChEBI" id="CHEBI:24875"/>
    </ligand>
</feature>
<gene>
    <name evidence="2" type="primary">def</name>
    <name evidence="3" type="ORF">B5F75_05715</name>
</gene>
<dbReference type="NCBIfam" id="TIGR00079">
    <property type="entry name" value="pept_deformyl"/>
    <property type="match status" value="1"/>
</dbReference>
<feature type="binding site" evidence="2">
    <location>
        <position position="144"/>
    </location>
    <ligand>
        <name>Fe cation</name>
        <dbReference type="ChEBI" id="CHEBI:24875"/>
    </ligand>
</feature>
<dbReference type="PIRSF" id="PIRSF004749">
    <property type="entry name" value="Pep_def"/>
    <property type="match status" value="1"/>
</dbReference>
<organism evidence="3 4">
    <name type="scientific">Candidatus Avelusimicrobium gallicola</name>
    <dbReference type="NCBI Taxonomy" id="2562704"/>
    <lineage>
        <taxon>Bacteria</taxon>
        <taxon>Pseudomonadati</taxon>
        <taxon>Elusimicrobiota</taxon>
        <taxon>Elusimicrobia</taxon>
        <taxon>Elusimicrobiales</taxon>
        <taxon>Elusimicrobiaceae</taxon>
        <taxon>Candidatus Avelusimicrobium</taxon>
    </lineage>
</organism>
<dbReference type="GO" id="GO:0042586">
    <property type="term" value="F:peptide deformylase activity"/>
    <property type="evidence" value="ECO:0007669"/>
    <property type="project" value="UniProtKB-UniRule"/>
</dbReference>
<dbReference type="Pfam" id="PF01327">
    <property type="entry name" value="Pep_deformylase"/>
    <property type="match status" value="1"/>
</dbReference>
<dbReference type="GO" id="GO:0006412">
    <property type="term" value="P:translation"/>
    <property type="evidence" value="ECO:0007669"/>
    <property type="project" value="UniProtKB-UniRule"/>
</dbReference>
<dbReference type="PANTHER" id="PTHR10458">
    <property type="entry name" value="PEPTIDE DEFORMYLASE"/>
    <property type="match status" value="1"/>
</dbReference>
<proteinExistence type="inferred from homology"/>
<comment type="catalytic activity">
    <reaction evidence="2">
        <text>N-terminal N-formyl-L-methionyl-[peptide] + H2O = N-terminal L-methionyl-[peptide] + formate</text>
        <dbReference type="Rhea" id="RHEA:24420"/>
        <dbReference type="Rhea" id="RHEA-COMP:10639"/>
        <dbReference type="Rhea" id="RHEA-COMP:10640"/>
        <dbReference type="ChEBI" id="CHEBI:15377"/>
        <dbReference type="ChEBI" id="CHEBI:15740"/>
        <dbReference type="ChEBI" id="CHEBI:49298"/>
        <dbReference type="ChEBI" id="CHEBI:64731"/>
        <dbReference type="EC" id="3.5.1.88"/>
    </reaction>
</comment>
<comment type="function">
    <text evidence="2">Removes the formyl group from the N-terminal Met of newly synthesized proteins. Requires at least a dipeptide for an efficient rate of reaction. N-terminal L-methionine is a prerequisite for activity but the enzyme has broad specificity at other positions.</text>
</comment>
<dbReference type="GO" id="GO:0046872">
    <property type="term" value="F:metal ion binding"/>
    <property type="evidence" value="ECO:0007669"/>
    <property type="project" value="UniProtKB-KW"/>
</dbReference>
<dbReference type="Gene3D" id="3.90.45.10">
    <property type="entry name" value="Peptide deformylase"/>
    <property type="match status" value="1"/>
</dbReference>
<dbReference type="HAMAP" id="MF_00163">
    <property type="entry name" value="Pep_deformylase"/>
    <property type="match status" value="1"/>
</dbReference>
<dbReference type="EC" id="3.5.1.88" evidence="2"/>
<name>A0A1Y4DA33_9BACT</name>
<keyword evidence="2" id="KW-0408">Iron</keyword>
<dbReference type="OrthoDB" id="9804313at2"/>
<dbReference type="Proteomes" id="UP000196368">
    <property type="component" value="Unassembled WGS sequence"/>
</dbReference>